<evidence type="ECO:0000256" key="3">
    <source>
        <dbReference type="ARBA" id="ARBA00022475"/>
    </source>
</evidence>
<evidence type="ECO:0000256" key="9">
    <source>
        <dbReference type="SAM" id="SignalP"/>
    </source>
</evidence>
<gene>
    <name evidence="11" type="ORF">STAS_06365</name>
</gene>
<sequence>MGARWVVGLAVLLGVVGGTASADDCLSPLMKLSSCFQFVMPLSKASKPDENCCDALNSLLDSDAASGTHAMTDCMCNAFNGHGEFAVQINKTRALALADACYASHPANCTQAPAPAPATITLPSSTTVAPSSATGNHSSSACSSSLVASLKLLLCTTIFAAIFTHRPGQIN</sequence>
<dbReference type="SUPFAM" id="SSF47699">
    <property type="entry name" value="Bifunctional inhibitor/lipid-transfer protein/seed storage 2S albumin"/>
    <property type="match status" value="1"/>
</dbReference>
<feature type="domain" description="Bifunctional inhibitor/plant lipid transfer protein/seed storage helical" evidence="10">
    <location>
        <begin position="18"/>
        <end position="107"/>
    </location>
</feature>
<dbReference type="GO" id="GO:0005886">
    <property type="term" value="C:plasma membrane"/>
    <property type="evidence" value="ECO:0007669"/>
    <property type="project" value="UniProtKB-SubCell"/>
</dbReference>
<evidence type="ECO:0000256" key="6">
    <source>
        <dbReference type="ARBA" id="ARBA00023157"/>
    </source>
</evidence>
<keyword evidence="7" id="KW-0325">Glycoprotein</keyword>
<keyword evidence="8" id="KW-0449">Lipoprotein</keyword>
<comment type="subcellular location">
    <subcellularLocation>
        <location evidence="1">Cell membrane</location>
        <topology evidence="1">Lipid-anchor</topology>
        <topology evidence="1">GPI-anchor</topology>
    </subcellularLocation>
</comment>
<dbReference type="OrthoDB" id="10420095at2759"/>
<dbReference type="InterPro" id="IPR036312">
    <property type="entry name" value="Bifun_inhib/LTP/seed_sf"/>
</dbReference>
<evidence type="ECO:0000313" key="12">
    <source>
        <dbReference type="Proteomes" id="UP000325081"/>
    </source>
</evidence>
<comment type="similarity">
    <text evidence="2">Belongs to the plant LTP family.</text>
</comment>
<keyword evidence="4" id="KW-0472">Membrane</keyword>
<evidence type="ECO:0000256" key="1">
    <source>
        <dbReference type="ARBA" id="ARBA00004609"/>
    </source>
</evidence>
<protein>
    <submittedName>
        <fullName evidence="11">Lipid-transfer protein</fullName>
    </submittedName>
</protein>
<dbReference type="EMBL" id="BKCP01004350">
    <property type="protein sequence ID" value="GER30428.1"/>
    <property type="molecule type" value="Genomic_DNA"/>
</dbReference>
<comment type="caution">
    <text evidence="11">The sequence shown here is derived from an EMBL/GenBank/DDBJ whole genome shotgun (WGS) entry which is preliminary data.</text>
</comment>
<evidence type="ECO:0000313" key="11">
    <source>
        <dbReference type="EMBL" id="GER30428.1"/>
    </source>
</evidence>
<dbReference type="CDD" id="cd00010">
    <property type="entry name" value="AAI_LTSS"/>
    <property type="match status" value="1"/>
</dbReference>
<feature type="chain" id="PRO_5023092616" evidence="9">
    <location>
        <begin position="22"/>
        <end position="171"/>
    </location>
</feature>
<dbReference type="InterPro" id="IPR016140">
    <property type="entry name" value="Bifunc_inhib/LTP/seed_store"/>
</dbReference>
<keyword evidence="12" id="KW-1185">Reference proteome</keyword>
<name>A0A5A7PCX8_STRAF</name>
<reference evidence="12" key="1">
    <citation type="journal article" date="2019" name="Curr. Biol.">
        <title>Genome Sequence of Striga asiatica Provides Insight into the Evolution of Plant Parasitism.</title>
        <authorList>
            <person name="Yoshida S."/>
            <person name="Kim S."/>
            <person name="Wafula E.K."/>
            <person name="Tanskanen J."/>
            <person name="Kim Y.M."/>
            <person name="Honaas L."/>
            <person name="Yang Z."/>
            <person name="Spallek T."/>
            <person name="Conn C.E."/>
            <person name="Ichihashi Y."/>
            <person name="Cheong K."/>
            <person name="Cui S."/>
            <person name="Der J.P."/>
            <person name="Gundlach H."/>
            <person name="Jiao Y."/>
            <person name="Hori C."/>
            <person name="Ishida J.K."/>
            <person name="Kasahara H."/>
            <person name="Kiba T."/>
            <person name="Kim M.S."/>
            <person name="Koo N."/>
            <person name="Laohavisit A."/>
            <person name="Lee Y.H."/>
            <person name="Lumba S."/>
            <person name="McCourt P."/>
            <person name="Mortimer J.C."/>
            <person name="Mutuku J.M."/>
            <person name="Nomura T."/>
            <person name="Sasaki-Sekimoto Y."/>
            <person name="Seto Y."/>
            <person name="Wang Y."/>
            <person name="Wakatake T."/>
            <person name="Sakakibara H."/>
            <person name="Demura T."/>
            <person name="Yamaguchi S."/>
            <person name="Yoneyama K."/>
            <person name="Manabe R.I."/>
            <person name="Nelson D.C."/>
            <person name="Schulman A.H."/>
            <person name="Timko M.P."/>
            <person name="dePamphilis C.W."/>
            <person name="Choi D."/>
            <person name="Shirasu K."/>
        </authorList>
    </citation>
    <scope>NUCLEOTIDE SEQUENCE [LARGE SCALE GENOMIC DNA]</scope>
    <source>
        <strain evidence="12">cv. UVA1</strain>
    </source>
</reference>
<dbReference type="InterPro" id="IPR043325">
    <property type="entry name" value="LTSS"/>
</dbReference>
<dbReference type="Gene3D" id="1.10.110.10">
    <property type="entry name" value="Plant lipid-transfer and hydrophobic proteins"/>
    <property type="match status" value="1"/>
</dbReference>
<dbReference type="Pfam" id="PF14368">
    <property type="entry name" value="LTP_2"/>
    <property type="match status" value="1"/>
</dbReference>
<evidence type="ECO:0000256" key="7">
    <source>
        <dbReference type="ARBA" id="ARBA00023180"/>
    </source>
</evidence>
<evidence type="ECO:0000256" key="5">
    <source>
        <dbReference type="ARBA" id="ARBA00022729"/>
    </source>
</evidence>
<evidence type="ECO:0000259" key="10">
    <source>
        <dbReference type="Pfam" id="PF14368"/>
    </source>
</evidence>
<organism evidence="11 12">
    <name type="scientific">Striga asiatica</name>
    <name type="common">Asiatic witchweed</name>
    <name type="synonym">Buchnera asiatica</name>
    <dbReference type="NCBI Taxonomy" id="4170"/>
    <lineage>
        <taxon>Eukaryota</taxon>
        <taxon>Viridiplantae</taxon>
        <taxon>Streptophyta</taxon>
        <taxon>Embryophyta</taxon>
        <taxon>Tracheophyta</taxon>
        <taxon>Spermatophyta</taxon>
        <taxon>Magnoliopsida</taxon>
        <taxon>eudicotyledons</taxon>
        <taxon>Gunneridae</taxon>
        <taxon>Pentapetalae</taxon>
        <taxon>asterids</taxon>
        <taxon>lamiids</taxon>
        <taxon>Lamiales</taxon>
        <taxon>Orobanchaceae</taxon>
        <taxon>Buchnereae</taxon>
        <taxon>Striga</taxon>
    </lineage>
</organism>
<accession>A0A5A7PCX8</accession>
<dbReference type="AlphaFoldDB" id="A0A5A7PCX8"/>
<keyword evidence="4" id="KW-0336">GPI-anchor</keyword>
<keyword evidence="3" id="KW-1003">Cell membrane</keyword>
<feature type="signal peptide" evidence="9">
    <location>
        <begin position="1"/>
        <end position="21"/>
    </location>
</feature>
<dbReference type="PANTHER" id="PTHR33044">
    <property type="entry name" value="BIFUNCTIONAL INHIBITOR/LIPID-TRANSFER PROTEIN/SEED STORAGE 2S ALBUMIN SUPERFAMILY PROTEIN-RELATED"/>
    <property type="match status" value="1"/>
</dbReference>
<dbReference type="GO" id="GO:0098552">
    <property type="term" value="C:side of membrane"/>
    <property type="evidence" value="ECO:0007669"/>
    <property type="project" value="UniProtKB-KW"/>
</dbReference>
<dbReference type="Proteomes" id="UP000325081">
    <property type="component" value="Unassembled WGS sequence"/>
</dbReference>
<evidence type="ECO:0000256" key="8">
    <source>
        <dbReference type="ARBA" id="ARBA00023288"/>
    </source>
</evidence>
<keyword evidence="5 9" id="KW-0732">Signal</keyword>
<keyword evidence="6" id="KW-1015">Disulfide bond</keyword>
<proteinExistence type="inferred from homology"/>
<evidence type="ECO:0000256" key="2">
    <source>
        <dbReference type="ARBA" id="ARBA00009748"/>
    </source>
</evidence>
<evidence type="ECO:0000256" key="4">
    <source>
        <dbReference type="ARBA" id="ARBA00022622"/>
    </source>
</evidence>